<dbReference type="EMBL" id="QFOI01000215">
    <property type="protein sequence ID" value="PZP46669.1"/>
    <property type="molecule type" value="Genomic_DNA"/>
</dbReference>
<reference evidence="3 4" key="1">
    <citation type="submission" date="2017-11" db="EMBL/GenBank/DDBJ databases">
        <title>Infants hospitalized years apart are colonized by the same room-sourced microbial strains.</title>
        <authorList>
            <person name="Brooks B."/>
            <person name="Olm M.R."/>
            <person name="Firek B.A."/>
            <person name="Baker R."/>
            <person name="Thomas B.C."/>
            <person name="Morowitz M.J."/>
            <person name="Banfield J.F."/>
        </authorList>
    </citation>
    <scope>NUCLEOTIDE SEQUENCE [LARGE SCALE GENOMIC DNA]</scope>
    <source>
        <strain evidence="3">S2_009_000_R2_76</strain>
    </source>
</reference>
<accession>A0A2W5GXN0</accession>
<dbReference type="Gene3D" id="3.40.50.2000">
    <property type="entry name" value="Glycogen Phosphorylase B"/>
    <property type="match status" value="2"/>
</dbReference>
<dbReference type="Pfam" id="PF01075">
    <property type="entry name" value="Glyco_transf_9"/>
    <property type="match status" value="1"/>
</dbReference>
<name>A0A2W5GXN0_9SPHI</name>
<comment type="caution">
    <text evidence="3">The sequence shown here is derived from an EMBL/GenBank/DDBJ whole genome shotgun (WGS) entry which is preliminary data.</text>
</comment>
<dbReference type="SUPFAM" id="SSF53756">
    <property type="entry name" value="UDP-Glycosyltransferase/glycogen phosphorylase"/>
    <property type="match status" value="1"/>
</dbReference>
<keyword evidence="2 3" id="KW-0808">Transferase</keyword>
<dbReference type="Proteomes" id="UP000249645">
    <property type="component" value="Unassembled WGS sequence"/>
</dbReference>
<evidence type="ECO:0000313" key="4">
    <source>
        <dbReference type="Proteomes" id="UP000249645"/>
    </source>
</evidence>
<gene>
    <name evidence="3" type="ORF">DI598_11780</name>
</gene>
<evidence type="ECO:0000256" key="2">
    <source>
        <dbReference type="ARBA" id="ARBA00022679"/>
    </source>
</evidence>
<dbReference type="InterPro" id="IPR051199">
    <property type="entry name" value="LPS_LOS_Heptosyltrfase"/>
</dbReference>
<dbReference type="AlphaFoldDB" id="A0A2W5GXN0"/>
<sequence>MTNQLELKSILISRTDSIGDVVLTLPVAYILKQNFPHVAIGFLGKKYTQPIINTCAHIDEFLDIDNFLTNDNVTILGEKIDCILHILPKKDIAKRAKDLKIPLRIGTRNRLYHWWTCNKLIKLSRKNSELHESQLNIQLLSPLVSKLDYTLKEINQMPIMTKIDPLEENLAHLLSTSKKNVILHPKSQGNGQEWPLEYYIDLIKLLPSEHYKIFVSGVSSDKEKLQPLFNTVGDLVEDLTGRMSLSQFIAFIQKSDCLVAAGTGPLHIAAALGIHAIGIFPPVRPIHPGRWRPIGKNTTVLCSDIESKNKDGEYYIRKISPQDVANAIQQNN</sequence>
<dbReference type="PANTHER" id="PTHR30160">
    <property type="entry name" value="TETRAACYLDISACCHARIDE 4'-KINASE-RELATED"/>
    <property type="match status" value="1"/>
</dbReference>
<proteinExistence type="predicted"/>
<protein>
    <submittedName>
        <fullName evidence="3">Glycosyl transferase family 9</fullName>
    </submittedName>
</protein>
<dbReference type="GO" id="GO:0005829">
    <property type="term" value="C:cytosol"/>
    <property type="evidence" value="ECO:0007669"/>
    <property type="project" value="TreeGrafter"/>
</dbReference>
<evidence type="ECO:0000256" key="1">
    <source>
        <dbReference type="ARBA" id="ARBA00022676"/>
    </source>
</evidence>
<dbReference type="PANTHER" id="PTHR30160:SF15">
    <property type="entry name" value="GLYCOSYLTRANSFERASE HI_0523-RELATED"/>
    <property type="match status" value="1"/>
</dbReference>
<dbReference type="GO" id="GO:0008713">
    <property type="term" value="F:ADP-heptose-lipopolysaccharide heptosyltransferase activity"/>
    <property type="evidence" value="ECO:0007669"/>
    <property type="project" value="TreeGrafter"/>
</dbReference>
<dbReference type="CDD" id="cd03789">
    <property type="entry name" value="GT9_LPS_heptosyltransferase"/>
    <property type="match status" value="1"/>
</dbReference>
<dbReference type="InterPro" id="IPR002201">
    <property type="entry name" value="Glyco_trans_9"/>
</dbReference>
<evidence type="ECO:0000313" key="3">
    <source>
        <dbReference type="EMBL" id="PZP46669.1"/>
    </source>
</evidence>
<organism evidence="3 4">
    <name type="scientific">Pseudopedobacter saltans</name>
    <dbReference type="NCBI Taxonomy" id="151895"/>
    <lineage>
        <taxon>Bacteria</taxon>
        <taxon>Pseudomonadati</taxon>
        <taxon>Bacteroidota</taxon>
        <taxon>Sphingobacteriia</taxon>
        <taxon>Sphingobacteriales</taxon>
        <taxon>Sphingobacteriaceae</taxon>
        <taxon>Pseudopedobacter</taxon>
    </lineage>
</organism>
<dbReference type="GO" id="GO:0009244">
    <property type="term" value="P:lipopolysaccharide core region biosynthetic process"/>
    <property type="evidence" value="ECO:0007669"/>
    <property type="project" value="TreeGrafter"/>
</dbReference>
<keyword evidence="1" id="KW-0328">Glycosyltransferase</keyword>